<reference evidence="2 3" key="1">
    <citation type="journal article" date="2016" name="Genome Biol. Evol.">
        <title>Divergent and convergent evolution of fungal pathogenicity.</title>
        <authorList>
            <person name="Shang Y."/>
            <person name="Xiao G."/>
            <person name="Zheng P."/>
            <person name="Cen K."/>
            <person name="Zhan S."/>
            <person name="Wang C."/>
        </authorList>
    </citation>
    <scope>NUCLEOTIDE SEQUENCE [LARGE SCALE GENOMIC DNA]</scope>
    <source>
        <strain evidence="2 3">ARSEF 7405</strain>
    </source>
</reference>
<proteinExistence type="predicted"/>
<comment type="caution">
    <text evidence="2">The sequence shown here is derived from an EMBL/GenBank/DDBJ whole genome shotgun (WGS) entry which is preliminary data.</text>
</comment>
<keyword evidence="3" id="KW-1185">Reference proteome</keyword>
<dbReference type="EMBL" id="AZGZ01000021">
    <property type="protein sequence ID" value="KZZ89229.1"/>
    <property type="molecule type" value="Genomic_DNA"/>
</dbReference>
<dbReference type="Proteomes" id="UP000242877">
    <property type="component" value="Unassembled WGS sequence"/>
</dbReference>
<name>A0A167WSX9_9EURO</name>
<gene>
    <name evidence="2" type="ORF">AAP_04376</name>
</gene>
<sequence length="327" mass="36419">MSSTIFRPTYSEELDAFFSSLGMNDTLDQKYLFDDQYPFYPFGVNTTITNPLDASLFDIQSANVWDTSMPNAFNDIDAFTMPNTNMDDATMHQHLAKIEMAKQAPTERTDFCEDFLTEEQIKLMRSMTLNDPVDTYGYATLHPSELLPFSTFRYLDATPDLPPVAPSEHSSCSSSSIEPANHPPAKRLRSPSPRAAKEASGLGSRPKIRKTASFHNGSSSSRSLRRSRGIVKSKSVPHMSSRTTSAPQGMQVEKSLSSSSFQEFSFVNYTMDDGDELLAAVAPSGTLKTRARREQEAREEQRRLEEAALAAIRKAGGDPKDLQLFLR</sequence>
<dbReference type="OrthoDB" id="4207488at2759"/>
<protein>
    <submittedName>
        <fullName evidence="2">Uncharacterized protein</fullName>
    </submittedName>
</protein>
<feature type="compositionally biased region" description="Polar residues" evidence="1">
    <location>
        <begin position="238"/>
        <end position="248"/>
    </location>
</feature>
<feature type="compositionally biased region" description="Low complexity" evidence="1">
    <location>
        <begin position="167"/>
        <end position="176"/>
    </location>
</feature>
<accession>A0A167WSX9</accession>
<organism evidence="2 3">
    <name type="scientific">Ascosphaera apis ARSEF 7405</name>
    <dbReference type="NCBI Taxonomy" id="392613"/>
    <lineage>
        <taxon>Eukaryota</taxon>
        <taxon>Fungi</taxon>
        <taxon>Dikarya</taxon>
        <taxon>Ascomycota</taxon>
        <taxon>Pezizomycotina</taxon>
        <taxon>Eurotiomycetes</taxon>
        <taxon>Eurotiomycetidae</taxon>
        <taxon>Onygenales</taxon>
        <taxon>Ascosphaeraceae</taxon>
        <taxon>Ascosphaera</taxon>
    </lineage>
</organism>
<dbReference type="VEuPathDB" id="FungiDB:AAP_04376"/>
<evidence type="ECO:0000256" key="1">
    <source>
        <dbReference type="SAM" id="MobiDB-lite"/>
    </source>
</evidence>
<dbReference type="AlphaFoldDB" id="A0A167WSX9"/>
<feature type="region of interest" description="Disordered" evidence="1">
    <location>
        <begin position="163"/>
        <end position="254"/>
    </location>
</feature>
<evidence type="ECO:0000313" key="2">
    <source>
        <dbReference type="EMBL" id="KZZ89229.1"/>
    </source>
</evidence>
<evidence type="ECO:0000313" key="3">
    <source>
        <dbReference type="Proteomes" id="UP000242877"/>
    </source>
</evidence>